<evidence type="ECO:0000256" key="2">
    <source>
        <dbReference type="ARBA" id="ARBA00023239"/>
    </source>
</evidence>
<keyword evidence="6" id="KW-0808">Transferase</keyword>
<keyword evidence="6" id="KW-0315">Glutamine amidotransferase</keyword>
<keyword evidence="4" id="KW-0732">Signal</keyword>
<feature type="chain" id="PRO_5031281741" evidence="4">
    <location>
        <begin position="30"/>
        <end position="376"/>
    </location>
</feature>
<dbReference type="CDD" id="cd03141">
    <property type="entry name" value="GATase1_Hsp31_like"/>
    <property type="match status" value="1"/>
</dbReference>
<dbReference type="InterPro" id="IPR050325">
    <property type="entry name" value="Prot/Nucl_acid_deglycase"/>
</dbReference>
<dbReference type="Gene3D" id="3.40.50.880">
    <property type="match status" value="1"/>
</dbReference>
<feature type="signal peptide" evidence="4">
    <location>
        <begin position="1"/>
        <end position="29"/>
    </location>
</feature>
<comment type="caution">
    <text evidence="6">The sequence shown here is derived from an EMBL/GenBank/DDBJ whole genome shotgun (WGS) entry which is preliminary data.</text>
</comment>
<dbReference type="AlphaFoldDB" id="A0A7Y5APH3"/>
<accession>A0A7Y5APH3</accession>
<dbReference type="Proteomes" id="UP000523161">
    <property type="component" value="Unassembled WGS sequence"/>
</dbReference>
<evidence type="ECO:0000256" key="4">
    <source>
        <dbReference type="SAM" id="SignalP"/>
    </source>
</evidence>
<evidence type="ECO:0000256" key="3">
    <source>
        <dbReference type="ARBA" id="ARBA00038493"/>
    </source>
</evidence>
<reference evidence="6 7" key="1">
    <citation type="submission" date="2020-06" db="EMBL/GenBank/DDBJ databases">
        <title>Rheinheimera sp. nov., a marine bacterium isolated from coastal.</title>
        <authorList>
            <person name="Yu Q."/>
            <person name="Qi Y."/>
            <person name="Pu J."/>
        </authorList>
    </citation>
    <scope>NUCLEOTIDE SEQUENCE [LARGE SCALE GENOMIC DNA]</scope>
    <source>
        <strain evidence="6 7">YQF-2</strain>
    </source>
</reference>
<dbReference type="GO" id="GO:0016740">
    <property type="term" value="F:transferase activity"/>
    <property type="evidence" value="ECO:0007669"/>
    <property type="project" value="UniProtKB-KW"/>
</dbReference>
<protein>
    <submittedName>
        <fullName evidence="6">Type 1 glutamine amidotransferase domain-containing protein</fullName>
    </submittedName>
</protein>
<dbReference type="GO" id="GO:0005737">
    <property type="term" value="C:cytoplasm"/>
    <property type="evidence" value="ECO:0007669"/>
    <property type="project" value="TreeGrafter"/>
</dbReference>
<dbReference type="GO" id="GO:0019243">
    <property type="term" value="P:methylglyoxal catabolic process to D-lactate via S-lactoyl-glutathione"/>
    <property type="evidence" value="ECO:0007669"/>
    <property type="project" value="TreeGrafter"/>
</dbReference>
<evidence type="ECO:0000259" key="5">
    <source>
        <dbReference type="Pfam" id="PF01965"/>
    </source>
</evidence>
<sequence length="376" mass="40493">MKQLKIYILIFATLLSALLCTLASRPAFAAVPDSKRIVMVLSGYGQPEQQAPGYEFDEFAKAYLVFTAHGISVDIASPQGGAVEADKYDPTKAYNQQVLNDAEIMTKLNNTLSTAQLKAGDYHGIFIVGGKGAMFDLPKDPALQQLIAAVYQQQGSVAAVCHGPAALVNVTLADGSYLVANKAVNGFTNEEERLFGKKWLAKFDFMLQDKLIERGGRFEHSPMMLSHVAVDNRLITGQNPASTVATARALLESLGITPQPMTPHKDDATLALVAELLNGKITATRLLAADAAQYQLELLGMYGYYYVNTANTTQQWQHALTLMQAGQSAINNPSLDMAIAQTQLKLNDKAAARATLQQILAAKPDFAAATALLATL</sequence>
<evidence type="ECO:0000313" key="7">
    <source>
        <dbReference type="Proteomes" id="UP000523161"/>
    </source>
</evidence>
<dbReference type="PANTHER" id="PTHR48094:SF11">
    <property type="entry name" value="GLUTATHIONE-INDEPENDENT GLYOXALASE HSP31-RELATED"/>
    <property type="match status" value="1"/>
</dbReference>
<gene>
    <name evidence="6" type="ORF">HRH59_06045</name>
</gene>
<dbReference type="Pfam" id="PF01965">
    <property type="entry name" value="DJ-1_PfpI"/>
    <property type="match status" value="1"/>
</dbReference>
<dbReference type="InterPro" id="IPR029062">
    <property type="entry name" value="Class_I_gatase-like"/>
</dbReference>
<dbReference type="SUPFAM" id="SSF52317">
    <property type="entry name" value="Class I glutamine amidotransferase-like"/>
    <property type="match status" value="1"/>
</dbReference>
<organism evidence="6 7">
    <name type="scientific">Rheinheimera lutimaris</name>
    <dbReference type="NCBI Taxonomy" id="2740584"/>
    <lineage>
        <taxon>Bacteria</taxon>
        <taxon>Pseudomonadati</taxon>
        <taxon>Pseudomonadota</taxon>
        <taxon>Gammaproteobacteria</taxon>
        <taxon>Chromatiales</taxon>
        <taxon>Chromatiaceae</taxon>
        <taxon>Rheinheimera</taxon>
    </lineage>
</organism>
<name>A0A7Y5APH3_9GAMM</name>
<dbReference type="InterPro" id="IPR002818">
    <property type="entry name" value="DJ-1/PfpI"/>
</dbReference>
<evidence type="ECO:0000256" key="1">
    <source>
        <dbReference type="ARBA" id="ARBA00023016"/>
    </source>
</evidence>
<comment type="similarity">
    <text evidence="3">Belongs to the peptidase C56 family. HSP31-like subfamily.</text>
</comment>
<dbReference type="GO" id="GO:0019172">
    <property type="term" value="F:glyoxalase III activity"/>
    <property type="evidence" value="ECO:0007669"/>
    <property type="project" value="TreeGrafter"/>
</dbReference>
<proteinExistence type="inferred from homology"/>
<dbReference type="EMBL" id="JABSOD010000005">
    <property type="protein sequence ID" value="NRQ42130.1"/>
    <property type="molecule type" value="Genomic_DNA"/>
</dbReference>
<dbReference type="PANTHER" id="PTHR48094">
    <property type="entry name" value="PROTEIN/NUCLEIC ACID DEGLYCASE DJ-1-RELATED"/>
    <property type="match status" value="1"/>
</dbReference>
<keyword evidence="1" id="KW-0346">Stress response</keyword>
<keyword evidence="7" id="KW-1185">Reference proteome</keyword>
<evidence type="ECO:0000313" key="6">
    <source>
        <dbReference type="EMBL" id="NRQ42130.1"/>
    </source>
</evidence>
<dbReference type="RefSeq" id="WP_173500382.1">
    <property type="nucleotide sequence ID" value="NZ_JABSOD010000005.1"/>
</dbReference>
<feature type="domain" description="DJ-1/PfpI" evidence="5">
    <location>
        <begin position="53"/>
        <end position="252"/>
    </location>
</feature>
<keyword evidence="2" id="KW-0456">Lyase</keyword>